<organism evidence="5 6">
    <name type="scientific">Steroidobacter agaridevorans</name>
    <dbReference type="NCBI Taxonomy" id="2695856"/>
    <lineage>
        <taxon>Bacteria</taxon>
        <taxon>Pseudomonadati</taxon>
        <taxon>Pseudomonadota</taxon>
        <taxon>Gammaproteobacteria</taxon>
        <taxon>Steroidobacterales</taxon>
        <taxon>Steroidobacteraceae</taxon>
        <taxon>Steroidobacter</taxon>
    </lineage>
</organism>
<dbReference type="InterPro" id="IPR024370">
    <property type="entry name" value="PBP_domain"/>
</dbReference>
<feature type="region of interest" description="Disordered" evidence="2">
    <location>
        <begin position="64"/>
        <end position="155"/>
    </location>
</feature>
<gene>
    <name evidence="5" type="ORF">GCM10011487_18880</name>
</gene>
<dbReference type="InterPro" id="IPR050811">
    <property type="entry name" value="Phosphate_ABC_transporter"/>
</dbReference>
<name>A0A829YAL3_9GAMM</name>
<dbReference type="SUPFAM" id="SSF53850">
    <property type="entry name" value="Periplasmic binding protein-like II"/>
    <property type="match status" value="1"/>
</dbReference>
<dbReference type="Pfam" id="PF12849">
    <property type="entry name" value="PBP_like_2"/>
    <property type="match status" value="1"/>
</dbReference>
<accession>A0A829YAL3</accession>
<dbReference type="PANTHER" id="PTHR30570:SF1">
    <property type="entry name" value="PHOSPHATE-BINDING PROTEIN PSTS"/>
    <property type="match status" value="1"/>
</dbReference>
<evidence type="ECO:0000313" key="5">
    <source>
        <dbReference type="EMBL" id="GFE79888.1"/>
    </source>
</evidence>
<evidence type="ECO:0000256" key="3">
    <source>
        <dbReference type="SAM" id="Phobius"/>
    </source>
</evidence>
<keyword evidence="3" id="KW-1133">Transmembrane helix</keyword>
<dbReference type="AlphaFoldDB" id="A0A829YAL3"/>
<keyword evidence="1" id="KW-0732">Signal</keyword>
<proteinExistence type="predicted"/>
<feature type="transmembrane region" description="Helical" evidence="3">
    <location>
        <begin position="43"/>
        <end position="60"/>
    </location>
</feature>
<evidence type="ECO:0000259" key="4">
    <source>
        <dbReference type="Pfam" id="PF12849"/>
    </source>
</evidence>
<keyword evidence="3" id="KW-0812">Transmembrane</keyword>
<dbReference type="EMBL" id="BLJN01000002">
    <property type="protein sequence ID" value="GFE79888.1"/>
    <property type="molecule type" value="Genomic_DNA"/>
</dbReference>
<dbReference type="RefSeq" id="WP_161811643.1">
    <property type="nucleotide sequence ID" value="NZ_BLJN01000002.1"/>
</dbReference>
<feature type="compositionally biased region" description="Polar residues" evidence="2">
    <location>
        <begin position="459"/>
        <end position="472"/>
    </location>
</feature>
<evidence type="ECO:0000313" key="6">
    <source>
        <dbReference type="Proteomes" id="UP000445000"/>
    </source>
</evidence>
<comment type="caution">
    <text evidence="5">The sequence shown here is derived from an EMBL/GenBank/DDBJ whole genome shotgun (WGS) entry which is preliminary data.</text>
</comment>
<keyword evidence="3" id="KW-0472">Membrane</keyword>
<reference evidence="6" key="1">
    <citation type="submission" date="2020-01" db="EMBL/GenBank/DDBJ databases">
        <title>'Steroidobacter agaridevorans' sp. nov., agar-degrading bacteria isolated from rhizosphere soils.</title>
        <authorList>
            <person name="Ikenaga M."/>
            <person name="Kataoka M."/>
            <person name="Murouchi A."/>
            <person name="Katsuragi S."/>
            <person name="Sakai M."/>
        </authorList>
    </citation>
    <scope>NUCLEOTIDE SEQUENCE [LARGE SCALE GENOMIC DNA]</scope>
    <source>
        <strain evidence="6">YU21-B</strain>
    </source>
</reference>
<feature type="domain" description="PBP" evidence="4">
    <location>
        <begin position="208"/>
        <end position="423"/>
    </location>
</feature>
<sequence>MHDEFLKALRRDPPPQFARRLKQQLQAQDAEAKRRSWSRRTRALVFLIVGSAFAGGMLVLERQSSEKSEPAQSQAQTQMAAAKSDSTAYRPRSLGPGFVPEGNDAASFNTDNSREQAGSPANMGFPAQPGSTTEGPAAAAPSTPEQTTQGGLIRSQPPARIAVSPLTDALVLSVLARRPPGKLGAEPRTQTIEADAAFAGLCAPGNARQFDMVVASRRIAHAEFATCRRNGIDRIIESKLGYQALVLTSGRDSTPMKLSASDVYLATAKKIPDPLEPARFIDNPNITWDQVDGKLEYRPIALFGPARATPLHRLFAAVLLERGCNAQRSIERLRLADPDLHADLCHTVRDDRLYSEVEQSASLIPQNLWADPNAFVLVDYEFYRENRGQLSASALEGPEPSTAAFADGTYPLARPIYLYVNLTHLTRVVDAYGLMRELQSMERYARGDSGFVRLDEQDAQQQRSRPTQTLSESDLIPERSVPR</sequence>
<keyword evidence="6" id="KW-1185">Reference proteome</keyword>
<dbReference type="PANTHER" id="PTHR30570">
    <property type="entry name" value="PERIPLASMIC PHOSPHATE BINDING COMPONENT OF PHOSPHATE ABC TRANSPORTER"/>
    <property type="match status" value="1"/>
</dbReference>
<feature type="compositionally biased region" description="Low complexity" evidence="2">
    <location>
        <begin position="71"/>
        <end position="82"/>
    </location>
</feature>
<evidence type="ECO:0000256" key="1">
    <source>
        <dbReference type="ARBA" id="ARBA00022729"/>
    </source>
</evidence>
<dbReference type="Proteomes" id="UP000445000">
    <property type="component" value="Unassembled WGS sequence"/>
</dbReference>
<dbReference type="Gene3D" id="3.40.190.10">
    <property type="entry name" value="Periplasmic binding protein-like II"/>
    <property type="match status" value="2"/>
</dbReference>
<evidence type="ECO:0000256" key="2">
    <source>
        <dbReference type="SAM" id="MobiDB-lite"/>
    </source>
</evidence>
<protein>
    <recommendedName>
        <fullName evidence="4">PBP domain-containing protein</fullName>
    </recommendedName>
</protein>
<feature type="region of interest" description="Disordered" evidence="2">
    <location>
        <begin position="452"/>
        <end position="483"/>
    </location>
</feature>